<reference evidence="9 10" key="1">
    <citation type="submission" date="2024-02" db="EMBL/GenBank/DDBJ databases">
        <title>A novel Wenzhouxiangellaceae bacterium, isolated from coastal sediments.</title>
        <authorList>
            <person name="Du Z.-J."/>
            <person name="Ye Y.-Q."/>
            <person name="Zhang X.-Y."/>
        </authorList>
    </citation>
    <scope>NUCLEOTIDE SEQUENCE [LARGE SCALE GENOMIC DNA]</scope>
    <source>
        <strain evidence="9 10">CH-27</strain>
    </source>
</reference>
<protein>
    <recommendedName>
        <fullName evidence="8">Glutathione hydrolase proenzyme</fullName>
        <ecNumber evidence="8">2.3.2.2</ecNumber>
        <ecNumber evidence="8">3.4.19.13</ecNumber>
    </recommendedName>
    <component>
        <recommendedName>
            <fullName evidence="8">Glutathione hydrolase large chain</fullName>
        </recommendedName>
    </component>
    <component>
        <recommendedName>
            <fullName evidence="8">Glutathione hydrolase small chain</fullName>
        </recommendedName>
    </component>
</protein>
<evidence type="ECO:0000256" key="4">
    <source>
        <dbReference type="ARBA" id="ARBA00023315"/>
    </source>
</evidence>
<dbReference type="Pfam" id="PF01019">
    <property type="entry name" value="G_glu_transpept"/>
    <property type="match status" value="1"/>
</dbReference>
<comment type="catalytic activity">
    <reaction evidence="1 8">
        <text>an S-substituted glutathione + H2O = an S-substituted L-cysteinylglycine + L-glutamate</text>
        <dbReference type="Rhea" id="RHEA:59468"/>
        <dbReference type="ChEBI" id="CHEBI:15377"/>
        <dbReference type="ChEBI" id="CHEBI:29985"/>
        <dbReference type="ChEBI" id="CHEBI:90779"/>
        <dbReference type="ChEBI" id="CHEBI:143103"/>
        <dbReference type="EC" id="3.4.19.13"/>
    </reaction>
</comment>
<dbReference type="EMBL" id="JAZHOG010000003">
    <property type="protein sequence ID" value="MEJ8567233.1"/>
    <property type="molecule type" value="Genomic_DNA"/>
</dbReference>
<keyword evidence="8" id="KW-0317">Glutathione biosynthesis</keyword>
<dbReference type="Proteomes" id="UP001359886">
    <property type="component" value="Unassembled WGS sequence"/>
</dbReference>
<keyword evidence="8" id="KW-0865">Zymogen</keyword>
<evidence type="ECO:0000256" key="7">
    <source>
        <dbReference type="PIRSR" id="PIRSR600101-2"/>
    </source>
</evidence>
<evidence type="ECO:0000313" key="9">
    <source>
        <dbReference type="EMBL" id="MEJ8567233.1"/>
    </source>
</evidence>
<dbReference type="GO" id="GO:0036374">
    <property type="term" value="F:glutathione hydrolase activity"/>
    <property type="evidence" value="ECO:0007669"/>
    <property type="project" value="UniProtKB-UniRule"/>
</dbReference>
<evidence type="ECO:0000256" key="2">
    <source>
        <dbReference type="ARBA" id="ARBA00001089"/>
    </source>
</evidence>
<dbReference type="Gene3D" id="3.60.20.40">
    <property type="match status" value="1"/>
</dbReference>
<feature type="binding site" evidence="7">
    <location>
        <position position="420"/>
    </location>
    <ligand>
        <name>L-glutamate</name>
        <dbReference type="ChEBI" id="CHEBI:29985"/>
    </ligand>
</feature>
<dbReference type="PANTHER" id="PTHR43199:SF6">
    <property type="entry name" value="GLUTATHIONE HYDROLASE PROENZYME"/>
    <property type="match status" value="1"/>
</dbReference>
<dbReference type="GO" id="GO:0103068">
    <property type="term" value="F:leukotriene C4 gamma-glutamyl transferase activity"/>
    <property type="evidence" value="ECO:0007669"/>
    <property type="project" value="UniProtKB-EC"/>
</dbReference>
<dbReference type="EC" id="3.4.19.13" evidence="8"/>
<dbReference type="EC" id="2.3.2.2" evidence="8"/>
<comment type="catalytic activity">
    <reaction evidence="5 8">
        <text>an N-terminal (5-L-glutamyl)-[peptide] + an alpha-amino acid = 5-L-glutamyl amino acid + an N-terminal L-alpha-aminoacyl-[peptide]</text>
        <dbReference type="Rhea" id="RHEA:23904"/>
        <dbReference type="Rhea" id="RHEA-COMP:9780"/>
        <dbReference type="Rhea" id="RHEA-COMP:9795"/>
        <dbReference type="ChEBI" id="CHEBI:77644"/>
        <dbReference type="ChEBI" id="CHEBI:78597"/>
        <dbReference type="ChEBI" id="CHEBI:78599"/>
        <dbReference type="ChEBI" id="CHEBI:78608"/>
        <dbReference type="EC" id="2.3.2.2"/>
    </reaction>
</comment>
<organism evidence="9 10">
    <name type="scientific">Elongatibacter sediminis</name>
    <dbReference type="NCBI Taxonomy" id="3119006"/>
    <lineage>
        <taxon>Bacteria</taxon>
        <taxon>Pseudomonadati</taxon>
        <taxon>Pseudomonadota</taxon>
        <taxon>Gammaproteobacteria</taxon>
        <taxon>Chromatiales</taxon>
        <taxon>Wenzhouxiangellaceae</taxon>
        <taxon>Elongatibacter</taxon>
    </lineage>
</organism>
<dbReference type="InterPro" id="IPR029055">
    <property type="entry name" value="Ntn_hydrolases_N"/>
</dbReference>
<comment type="pathway">
    <text evidence="8">Sulfur metabolism; glutathione metabolism.</text>
</comment>
<evidence type="ECO:0000256" key="6">
    <source>
        <dbReference type="PIRSR" id="PIRSR600101-1"/>
    </source>
</evidence>
<comment type="subunit">
    <text evidence="8">This enzyme consists of two polypeptide chains, which are synthesized in precursor form from a single polypeptide.</text>
</comment>
<feature type="active site" description="Nucleophile" evidence="6">
    <location>
        <position position="378"/>
    </location>
</feature>
<feature type="binding site" evidence="7">
    <location>
        <position position="105"/>
    </location>
    <ligand>
        <name>L-glutamate</name>
        <dbReference type="ChEBI" id="CHEBI:29985"/>
    </ligand>
</feature>
<comment type="caution">
    <text evidence="9">The sequence shown here is derived from an EMBL/GenBank/DDBJ whole genome shotgun (WGS) entry which is preliminary data.</text>
</comment>
<dbReference type="InterPro" id="IPR043138">
    <property type="entry name" value="GGT_lsub"/>
</dbReference>
<keyword evidence="4 8" id="KW-0012">Acyltransferase</keyword>
<dbReference type="PROSITE" id="PS00462">
    <property type="entry name" value="G_GLU_TRANSPEPTIDASE"/>
    <property type="match status" value="1"/>
</dbReference>
<dbReference type="SUPFAM" id="SSF56235">
    <property type="entry name" value="N-terminal nucleophile aminohydrolases (Ntn hydrolases)"/>
    <property type="match status" value="1"/>
</dbReference>
<dbReference type="InterPro" id="IPR000101">
    <property type="entry name" value="GGT_peptidase"/>
</dbReference>
<evidence type="ECO:0000256" key="5">
    <source>
        <dbReference type="ARBA" id="ARBA00047417"/>
    </source>
</evidence>
<comment type="PTM">
    <text evidence="8">Cleaved by autocatalysis into a large and a small subunit.</text>
</comment>
<evidence type="ECO:0000256" key="8">
    <source>
        <dbReference type="RuleBase" id="RU368036"/>
    </source>
</evidence>
<dbReference type="GO" id="GO:0006751">
    <property type="term" value="P:glutathione catabolic process"/>
    <property type="evidence" value="ECO:0007669"/>
    <property type="project" value="UniProtKB-UniRule"/>
</dbReference>
<keyword evidence="10" id="KW-1185">Reference proteome</keyword>
<evidence type="ECO:0000256" key="3">
    <source>
        <dbReference type="ARBA" id="ARBA00009381"/>
    </source>
</evidence>
<dbReference type="PRINTS" id="PR01210">
    <property type="entry name" value="GGTRANSPTASE"/>
</dbReference>
<name>A0AAW9RB66_9GAMM</name>
<keyword evidence="8 9" id="KW-0808">Transferase</keyword>
<comment type="similarity">
    <text evidence="3 8">Belongs to the gamma-glutamyltransferase family.</text>
</comment>
<dbReference type="InterPro" id="IPR055262">
    <property type="entry name" value="GGT_CS"/>
</dbReference>
<dbReference type="InterPro" id="IPR051792">
    <property type="entry name" value="GGT_bact"/>
</dbReference>
<dbReference type="PANTHER" id="PTHR43199">
    <property type="entry name" value="GLUTATHIONE HYDROLASE"/>
    <property type="match status" value="1"/>
</dbReference>
<dbReference type="RefSeq" id="WP_354694546.1">
    <property type="nucleotide sequence ID" value="NZ_JAZHOG010000003.1"/>
</dbReference>
<dbReference type="GO" id="GO:0006750">
    <property type="term" value="P:glutathione biosynthetic process"/>
    <property type="evidence" value="ECO:0007669"/>
    <property type="project" value="UniProtKB-KW"/>
</dbReference>
<evidence type="ECO:0000256" key="1">
    <source>
        <dbReference type="ARBA" id="ARBA00001049"/>
    </source>
</evidence>
<dbReference type="Gene3D" id="1.10.246.130">
    <property type="match status" value="1"/>
</dbReference>
<feature type="binding site" evidence="7">
    <location>
        <position position="470"/>
    </location>
    <ligand>
        <name>L-glutamate</name>
        <dbReference type="ChEBI" id="CHEBI:29985"/>
    </ligand>
</feature>
<proteinExistence type="inferred from homology"/>
<dbReference type="InterPro" id="IPR043137">
    <property type="entry name" value="GGT_ssub_C"/>
</dbReference>
<sequence length="567" mass="61376">MSEPEYRPVARARKWVRLLTGLLVLVATLAHGQPGPGKAAIASAHYLATEAGHEILEQGGNAFDAAIAVSAALAVVEPTSSGIGGGAFWLLHRASDGHQVMVDAREQAPAAAHRDMYLAEEGNVNRDLAVNGPLAGAIPGEIAGLEHLAENYGRLPLSASLQPAIRLAREGFPIDEKFHRMLMWRAVTMKRWPAASEVFLPGGSIPPVGHVIRQPDLAWVLEQVAEKGAEGFYSGEVAERIVKGVRDAGGIWTLEDLQAYRVKEREPIRTDYGDYELVTAPPPSSGGIAIAEMLNILEAWPINDLPRVTRTHLIAEAMRRAYRDRAIYLGDPDFTEVPVDMLTSQHYADGLRASIRPDRATPSSMLPGNVQLTEGTDTTHFSLIDSEGNMVAATLTVNLPFGSAFMAPGTGFLVNNEMDDFSAKPGVPNAFGLIGFAANEIQPYKRPLSSMSPTFILGEDRRAVLGTPGGSRIITMVLLGILDFMRGNEPESWVSLPRFHHQYEPDQISAEEATFTAEEIEALKALGHDVQVRDTWGNMHGVMWDLQNGELSAGSDPRGPSGRAIVK</sequence>
<keyword evidence="8" id="KW-0378">Hydrolase</keyword>
<gene>
    <name evidence="9" type="primary">ggt</name>
    <name evidence="9" type="ORF">V3330_06305</name>
</gene>
<accession>A0AAW9RB66</accession>
<feature type="binding site" evidence="7">
    <location>
        <begin position="449"/>
        <end position="450"/>
    </location>
    <ligand>
        <name>L-glutamate</name>
        <dbReference type="ChEBI" id="CHEBI:29985"/>
    </ligand>
</feature>
<feature type="binding site" evidence="7">
    <location>
        <begin position="396"/>
        <end position="398"/>
    </location>
    <ligand>
        <name>L-glutamate</name>
        <dbReference type="ChEBI" id="CHEBI:29985"/>
    </ligand>
</feature>
<dbReference type="AlphaFoldDB" id="A0AAW9RB66"/>
<evidence type="ECO:0000313" key="10">
    <source>
        <dbReference type="Proteomes" id="UP001359886"/>
    </source>
</evidence>
<dbReference type="NCBIfam" id="TIGR00066">
    <property type="entry name" value="g_glut_trans"/>
    <property type="match status" value="1"/>
</dbReference>
<comment type="catalytic activity">
    <reaction evidence="2 8">
        <text>glutathione + H2O = L-cysteinylglycine + L-glutamate</text>
        <dbReference type="Rhea" id="RHEA:28807"/>
        <dbReference type="ChEBI" id="CHEBI:15377"/>
        <dbReference type="ChEBI" id="CHEBI:29985"/>
        <dbReference type="ChEBI" id="CHEBI:57925"/>
        <dbReference type="ChEBI" id="CHEBI:61694"/>
        <dbReference type="EC" id="3.4.19.13"/>
    </reaction>
</comment>